<organism evidence="2">
    <name type="scientific">Phaffia rhodozyma</name>
    <name type="common">Yeast</name>
    <name type="synonym">Xanthophyllomyces dendrorhous</name>
    <dbReference type="NCBI Taxonomy" id="264483"/>
    <lineage>
        <taxon>Eukaryota</taxon>
        <taxon>Fungi</taxon>
        <taxon>Dikarya</taxon>
        <taxon>Basidiomycota</taxon>
        <taxon>Agaricomycotina</taxon>
        <taxon>Tremellomycetes</taxon>
        <taxon>Cystofilobasidiales</taxon>
        <taxon>Mrakiaceae</taxon>
        <taxon>Phaffia</taxon>
    </lineage>
</organism>
<evidence type="ECO:0000256" key="1">
    <source>
        <dbReference type="SAM" id="MobiDB-lite"/>
    </source>
</evidence>
<name>A0A0F7ST43_PHARH</name>
<feature type="compositionally biased region" description="Basic and acidic residues" evidence="1">
    <location>
        <begin position="1"/>
        <end position="10"/>
    </location>
</feature>
<reference evidence="2" key="1">
    <citation type="submission" date="2014-08" db="EMBL/GenBank/DDBJ databases">
        <authorList>
            <person name="Sharma Rahul"/>
            <person name="Thines Marco"/>
        </authorList>
    </citation>
    <scope>NUCLEOTIDE SEQUENCE</scope>
</reference>
<feature type="region of interest" description="Disordered" evidence="1">
    <location>
        <begin position="1"/>
        <end position="24"/>
    </location>
</feature>
<feature type="region of interest" description="Disordered" evidence="1">
    <location>
        <begin position="82"/>
        <end position="121"/>
    </location>
</feature>
<sequence>MPNADKELSSPKKSPLALPAPSDVPAYQLDVNGGGSVKLDDLGPMIVNTNGTLSRITNWKELSEPERERTIRLLVKKRNVLRLQNQPQPPADSTTSSNDLLAIVAEPPADDKNNKDVSNNS</sequence>
<proteinExistence type="predicted"/>
<dbReference type="AlphaFoldDB" id="A0A0F7ST43"/>
<evidence type="ECO:0000313" key="2">
    <source>
        <dbReference type="EMBL" id="CED85332.1"/>
    </source>
</evidence>
<accession>A0A0F7ST43</accession>
<protein>
    <submittedName>
        <fullName evidence="2">Uncharacterized protein</fullName>
    </submittedName>
</protein>
<dbReference type="EMBL" id="LN483332">
    <property type="protein sequence ID" value="CED85332.1"/>
    <property type="molecule type" value="Genomic_DNA"/>
</dbReference>
<dbReference type="PANTHER" id="PTHR39474">
    <property type="entry name" value="UNNAMED PRODUCT"/>
    <property type="match status" value="1"/>
</dbReference>
<dbReference type="PANTHER" id="PTHR39474:SF1">
    <property type="entry name" value="FUNGAL SPECIFIC TRANSCRIPTION FACTOR"/>
    <property type="match status" value="1"/>
</dbReference>